<gene>
    <name evidence="2" type="ORF">ESY86_05595</name>
</gene>
<reference evidence="2 3" key="1">
    <citation type="submission" date="2019-08" db="EMBL/GenBank/DDBJ databases">
        <title>Genomes of Subsaximicrobium wynnwilliamsii strains.</title>
        <authorList>
            <person name="Bowman J.P."/>
        </authorList>
    </citation>
    <scope>NUCLEOTIDE SEQUENCE [LARGE SCALE GENOMIC DNA]</scope>
    <source>
        <strain evidence="2 3">2-80-2</strain>
    </source>
</reference>
<keyword evidence="3" id="KW-1185">Reference proteome</keyword>
<proteinExistence type="predicted"/>
<dbReference type="Gene3D" id="2.60.120.10">
    <property type="entry name" value="Jelly Rolls"/>
    <property type="match status" value="1"/>
</dbReference>
<protein>
    <submittedName>
        <fullName evidence="2">Crp/Fnr family transcriptional regulator</fullName>
    </submittedName>
</protein>
<dbReference type="OrthoDB" id="792939at2"/>
<dbReference type="InterPro" id="IPR018490">
    <property type="entry name" value="cNMP-bd_dom_sf"/>
</dbReference>
<comment type="caution">
    <text evidence="2">The sequence shown here is derived from an EMBL/GenBank/DDBJ whole genome shotgun (WGS) entry which is preliminary data.</text>
</comment>
<sequence length="186" mass="21698">MDKSILELLKKAGNFSEKESILLKQELQHRKLNKEDFLLEKGTTCSSLCFVISGSFYQYNVDLDCNKNVIDLNIPNDWVINHKSFTTRKPSEYAIQAYEDSFIYELSINAIHRLIAKSQSFLQMGKILEESTSRIDFFDNNNTPDEKYCFILKNKPDLLQKFPQTILASYLKITPETLSRVRKRIK</sequence>
<organism evidence="2 3">
    <name type="scientific">Subsaximicrobium wynnwilliamsii</name>
    <dbReference type="NCBI Taxonomy" id="291179"/>
    <lineage>
        <taxon>Bacteria</taxon>
        <taxon>Pseudomonadati</taxon>
        <taxon>Bacteroidota</taxon>
        <taxon>Flavobacteriia</taxon>
        <taxon>Flavobacteriales</taxon>
        <taxon>Flavobacteriaceae</taxon>
        <taxon>Subsaximicrobium</taxon>
    </lineage>
</organism>
<dbReference type="EMBL" id="VORO01000004">
    <property type="protein sequence ID" value="TXD90214.1"/>
    <property type="molecule type" value="Genomic_DNA"/>
</dbReference>
<evidence type="ECO:0000313" key="3">
    <source>
        <dbReference type="Proteomes" id="UP000321578"/>
    </source>
</evidence>
<feature type="domain" description="Cyclic nucleotide-binding" evidence="1">
    <location>
        <begin position="30"/>
        <end position="117"/>
    </location>
</feature>
<dbReference type="Proteomes" id="UP000321578">
    <property type="component" value="Unassembled WGS sequence"/>
</dbReference>
<dbReference type="SUPFAM" id="SSF51206">
    <property type="entry name" value="cAMP-binding domain-like"/>
    <property type="match status" value="1"/>
</dbReference>
<dbReference type="InterPro" id="IPR000595">
    <property type="entry name" value="cNMP-bd_dom"/>
</dbReference>
<evidence type="ECO:0000313" key="2">
    <source>
        <dbReference type="EMBL" id="TXD90214.1"/>
    </source>
</evidence>
<dbReference type="AlphaFoldDB" id="A0A5C6ZJ71"/>
<name>A0A5C6ZJ71_9FLAO</name>
<dbReference type="RefSeq" id="WP_147085606.1">
    <property type="nucleotide sequence ID" value="NZ_VORM01000004.1"/>
</dbReference>
<dbReference type="Pfam" id="PF00027">
    <property type="entry name" value="cNMP_binding"/>
    <property type="match status" value="1"/>
</dbReference>
<accession>A0A5C6ZJ71</accession>
<evidence type="ECO:0000259" key="1">
    <source>
        <dbReference type="Pfam" id="PF00027"/>
    </source>
</evidence>
<dbReference type="InterPro" id="IPR014710">
    <property type="entry name" value="RmlC-like_jellyroll"/>
</dbReference>